<evidence type="ECO:0000313" key="2">
    <source>
        <dbReference type="EMBL" id="KAK3371508.1"/>
    </source>
</evidence>
<sequence length="336" mass="38115">MSKSVKFRSSPTGGSPTYEDRLSDSGVGSFSGSDTRTAHPDRSTYIVTDYNERHYSSNIYTLQNQLKSAEEGREKYKRRTADLERKAAELESLLAQARKEIKDIDDESRKAIKNVEAQSRAIQNRNETLVNENAQLNKEVKELKEKMDELKMKNRELKQARRKSTSSPVMSGALPADSSDEKTMRRSQSKRRSKNPDREKERDKEPEQQDLDTERLRRRFEGGNRADESDATKSSSNSSKGRRRNSIYTEPLGHGAPRPQATIPQSPSRSQYSYTNSATPFTQPQYSNHREPATGNIPRAAHPSVFVNEPSPFAPAEDGSYKPYPLVVPKSSRDRR</sequence>
<accession>A0AAE0K794</accession>
<reference evidence="2" key="2">
    <citation type="submission" date="2023-06" db="EMBL/GenBank/DDBJ databases">
        <authorList>
            <consortium name="Lawrence Berkeley National Laboratory"/>
            <person name="Haridas S."/>
            <person name="Hensen N."/>
            <person name="Bonometti L."/>
            <person name="Westerberg I."/>
            <person name="Brannstrom I.O."/>
            <person name="Guillou S."/>
            <person name="Cros-Aarteil S."/>
            <person name="Calhoun S."/>
            <person name="Kuo A."/>
            <person name="Mondo S."/>
            <person name="Pangilinan J."/>
            <person name="Riley R."/>
            <person name="Labutti K."/>
            <person name="Andreopoulos B."/>
            <person name="Lipzen A."/>
            <person name="Chen C."/>
            <person name="Yanf M."/>
            <person name="Daum C."/>
            <person name="Ng V."/>
            <person name="Clum A."/>
            <person name="Steindorff A."/>
            <person name="Ohm R."/>
            <person name="Martin F."/>
            <person name="Silar P."/>
            <person name="Natvig D."/>
            <person name="Lalanne C."/>
            <person name="Gautier V."/>
            <person name="Ament-Velasquez S.L."/>
            <person name="Kruys A."/>
            <person name="Hutchinson M.I."/>
            <person name="Powell A.J."/>
            <person name="Barry K."/>
            <person name="Miller A.N."/>
            <person name="Grigoriev I.V."/>
            <person name="Debuchy R."/>
            <person name="Gladieux P."/>
            <person name="Thoren M.H."/>
            <person name="Johannesson H."/>
        </authorList>
    </citation>
    <scope>NUCLEOTIDE SEQUENCE</scope>
    <source>
        <strain evidence="2">CBS 958.72</strain>
    </source>
</reference>
<dbReference type="EMBL" id="JAULSN010000005">
    <property type="protein sequence ID" value="KAK3371508.1"/>
    <property type="molecule type" value="Genomic_DNA"/>
</dbReference>
<organism evidence="2 3">
    <name type="scientific">Lasiosphaeria ovina</name>
    <dbReference type="NCBI Taxonomy" id="92902"/>
    <lineage>
        <taxon>Eukaryota</taxon>
        <taxon>Fungi</taxon>
        <taxon>Dikarya</taxon>
        <taxon>Ascomycota</taxon>
        <taxon>Pezizomycotina</taxon>
        <taxon>Sordariomycetes</taxon>
        <taxon>Sordariomycetidae</taxon>
        <taxon>Sordariales</taxon>
        <taxon>Lasiosphaeriaceae</taxon>
        <taxon>Lasiosphaeria</taxon>
    </lineage>
</organism>
<name>A0AAE0K794_9PEZI</name>
<feature type="compositionally biased region" description="Polar residues" evidence="1">
    <location>
        <begin position="1"/>
        <end position="15"/>
    </location>
</feature>
<reference evidence="2" key="1">
    <citation type="journal article" date="2023" name="Mol. Phylogenet. Evol.">
        <title>Genome-scale phylogeny and comparative genomics of the fungal order Sordariales.</title>
        <authorList>
            <person name="Hensen N."/>
            <person name="Bonometti L."/>
            <person name="Westerberg I."/>
            <person name="Brannstrom I.O."/>
            <person name="Guillou S."/>
            <person name="Cros-Aarteil S."/>
            <person name="Calhoun S."/>
            <person name="Haridas S."/>
            <person name="Kuo A."/>
            <person name="Mondo S."/>
            <person name="Pangilinan J."/>
            <person name="Riley R."/>
            <person name="LaButti K."/>
            <person name="Andreopoulos B."/>
            <person name="Lipzen A."/>
            <person name="Chen C."/>
            <person name="Yan M."/>
            <person name="Daum C."/>
            <person name="Ng V."/>
            <person name="Clum A."/>
            <person name="Steindorff A."/>
            <person name="Ohm R.A."/>
            <person name="Martin F."/>
            <person name="Silar P."/>
            <person name="Natvig D.O."/>
            <person name="Lalanne C."/>
            <person name="Gautier V."/>
            <person name="Ament-Velasquez S.L."/>
            <person name="Kruys A."/>
            <person name="Hutchinson M.I."/>
            <person name="Powell A.J."/>
            <person name="Barry K."/>
            <person name="Miller A.N."/>
            <person name="Grigoriev I.V."/>
            <person name="Debuchy R."/>
            <person name="Gladieux P."/>
            <person name="Hiltunen Thoren M."/>
            <person name="Johannesson H."/>
        </authorList>
    </citation>
    <scope>NUCLEOTIDE SEQUENCE</scope>
    <source>
        <strain evidence="2">CBS 958.72</strain>
    </source>
</reference>
<feature type="compositionally biased region" description="Basic and acidic residues" evidence="1">
    <location>
        <begin position="194"/>
        <end position="231"/>
    </location>
</feature>
<evidence type="ECO:0000256" key="1">
    <source>
        <dbReference type="SAM" id="MobiDB-lite"/>
    </source>
</evidence>
<dbReference type="Proteomes" id="UP001287356">
    <property type="component" value="Unassembled WGS sequence"/>
</dbReference>
<feature type="compositionally biased region" description="Polar residues" evidence="1">
    <location>
        <begin position="262"/>
        <end position="287"/>
    </location>
</feature>
<protein>
    <submittedName>
        <fullName evidence="2">Uncharacterized protein</fullName>
    </submittedName>
</protein>
<proteinExistence type="predicted"/>
<gene>
    <name evidence="2" type="ORF">B0T24DRAFT_595309</name>
</gene>
<evidence type="ECO:0000313" key="3">
    <source>
        <dbReference type="Proteomes" id="UP001287356"/>
    </source>
</evidence>
<comment type="caution">
    <text evidence="2">The sequence shown here is derived from an EMBL/GenBank/DDBJ whole genome shotgun (WGS) entry which is preliminary data.</text>
</comment>
<keyword evidence="3" id="KW-1185">Reference proteome</keyword>
<feature type="compositionally biased region" description="Low complexity" evidence="1">
    <location>
        <begin position="24"/>
        <end position="34"/>
    </location>
</feature>
<dbReference type="AlphaFoldDB" id="A0AAE0K794"/>
<feature type="region of interest" description="Disordered" evidence="1">
    <location>
        <begin position="1"/>
        <end position="44"/>
    </location>
</feature>
<feature type="region of interest" description="Disordered" evidence="1">
    <location>
        <begin position="154"/>
        <end position="336"/>
    </location>
</feature>